<evidence type="ECO:0000313" key="2">
    <source>
        <dbReference type="Proteomes" id="UP001243375"/>
    </source>
</evidence>
<evidence type="ECO:0000313" key="1">
    <source>
        <dbReference type="EMBL" id="KAJ9120790.1"/>
    </source>
</evidence>
<dbReference type="EMBL" id="JASBWU010000006">
    <property type="protein sequence ID" value="KAJ9120790.1"/>
    <property type="molecule type" value="Genomic_DNA"/>
</dbReference>
<proteinExistence type="predicted"/>
<reference evidence="1" key="1">
    <citation type="submission" date="2023-04" db="EMBL/GenBank/DDBJ databases">
        <title>Draft Genome sequencing of Naganishia species isolated from polar environments using Oxford Nanopore Technology.</title>
        <authorList>
            <person name="Leo P."/>
            <person name="Venkateswaran K."/>
        </authorList>
    </citation>
    <scope>NUCLEOTIDE SEQUENCE</scope>
    <source>
        <strain evidence="1">MNA-CCFEE 5425</strain>
    </source>
</reference>
<name>A0ACC2X9U6_9TREE</name>
<gene>
    <name evidence="1" type="ORF">QFC22_002724</name>
</gene>
<dbReference type="Proteomes" id="UP001243375">
    <property type="component" value="Unassembled WGS sequence"/>
</dbReference>
<keyword evidence="2" id="KW-1185">Reference proteome</keyword>
<comment type="caution">
    <text evidence="1">The sequence shown here is derived from an EMBL/GenBank/DDBJ whole genome shotgun (WGS) entry which is preliminary data.</text>
</comment>
<protein>
    <submittedName>
        <fullName evidence="1">Uncharacterized protein</fullName>
    </submittedName>
</protein>
<accession>A0ACC2X9U6</accession>
<organism evidence="1 2">
    <name type="scientific">Naganishia vaughanmartiniae</name>
    <dbReference type="NCBI Taxonomy" id="1424756"/>
    <lineage>
        <taxon>Eukaryota</taxon>
        <taxon>Fungi</taxon>
        <taxon>Dikarya</taxon>
        <taxon>Basidiomycota</taxon>
        <taxon>Agaricomycotina</taxon>
        <taxon>Tremellomycetes</taxon>
        <taxon>Filobasidiales</taxon>
        <taxon>Filobasidiaceae</taxon>
        <taxon>Naganishia</taxon>
    </lineage>
</organism>
<sequence>MAGNTEVTKAMQKQLIEVQKTDQAWGLTEGLMRHPTKISRDWDTLPADLHPVVLNQQLRMASEAASPSSPYYRENSIVLRKLFSTLASLILRLTPKRFPDPLLTVLSLLAGHRAPRTVILEWLEIAVRDVGRGALVQPRKSEVARAINQEMPLVVRTITEALTGQGEGSHQEKEKEAVAALKCLEAWIDWGLSADDLTNILPILYSLLDTQFMIQSMSSIVEILTNSVFRDGKATKVLTEPLLRWLAGRGIQIVNEAIRNEDAESDDLNAISKLVEALVEHSAGWMAGKLDQADVQSFLGLLLSLTGFPGLPGRDENVSEQTLMLYSSLQEELMESPDFQSDYATSPSWIIAKTFFTQAVNSLRRKMRMPPEGEKLNKEDRKAFDVYRRDAGEVMVTAYYVVRGDMLQGLLDLLLNDLNKGSPWQDVEVTLHCLKCASEAVELGEEKVLPVLFSAQVFGRLPRDPRDAVYLTAIRLIRAYEEWFRYHHDSVAFILDYIVSALDVPGLAPEAASALKAICDLCRGNLTQHVASFGALHGKVASMQAEEQIKVIEAICSVLQAIPAADAVNPIMAPDAARAIAMHQLQALTACANGLTPAEEDMFDLDPDATAGTARTLEEVRLDSGLQHVRSRILQCVSRVMDIWSQDTEMAIVLSAFTKAITASPSLQTLVSLPPSPLLSMIGCAAGKSYSPLWPSIATSLIFRMAPSPIFRRKTQPGSREALEDQAEQTEALQIAIHTTDVLIQATATVLRDPTSLQAVAEAYEPLINAYGQSIVDAVITGGAVSSPRSTIPNYAEILVAVIVRTPNQSKAWIESLMAIPGYPGDKATPDAKKKFQEAVLKSRTPQRIKAALNEFALVCRGLANSAYGNASVI</sequence>